<dbReference type="SUPFAM" id="SSF52540">
    <property type="entry name" value="P-loop containing nucleoside triphosphate hydrolases"/>
    <property type="match status" value="1"/>
</dbReference>
<sequence>MSTVIVSELRKKYVSRIRKGFLKYEVKVVEALRGVSFTARKGEVFGILGPNGAGKSTLVKILATLLLPDSGEARILGYDVVKERDEVRKRVGISMSVEKGFFYKLTARENLKYFGMLYGIEGPRLKTRVDEVLREVGLVKHADKMYEEMSLGMKARLSIARALLSDPEVLILDEPTLGLDPVSARRIRGLLLELAHKQGRTILLTTHNMFEAEILLDRVAILVDGKIIAIDSVDALKQSVADSVFVEVRLSGAPQESLKKVLSNFQDIRLSTHHRDGTVEKLTLVVPVKAADEALERIVHEFRSQGLKVRGVSVKEPTLEDVFITLTAHRSM</sequence>
<dbReference type="InterPro" id="IPR027417">
    <property type="entry name" value="P-loop_NTPase"/>
</dbReference>
<dbReference type="PANTHER" id="PTHR42711">
    <property type="entry name" value="ABC TRANSPORTER ATP-BINDING PROTEIN"/>
    <property type="match status" value="1"/>
</dbReference>
<dbReference type="PATRIC" id="fig|1550241.5.peg.869"/>
<feature type="domain" description="ABC transporter" evidence="4">
    <location>
        <begin position="9"/>
        <end position="249"/>
    </location>
</feature>
<gene>
    <name evidence="5" type="ORF">MA03_04080</name>
</gene>
<dbReference type="Pfam" id="PF00005">
    <property type="entry name" value="ABC_tran"/>
    <property type="match status" value="1"/>
</dbReference>
<evidence type="ECO:0000256" key="1">
    <source>
        <dbReference type="ARBA" id="ARBA00022448"/>
    </source>
</evidence>
<dbReference type="GO" id="GO:0016887">
    <property type="term" value="F:ATP hydrolysis activity"/>
    <property type="evidence" value="ECO:0007669"/>
    <property type="project" value="InterPro"/>
</dbReference>
<organism evidence="5 6">
    <name type="scientific">Infirmifilum uzonense</name>
    <dbReference type="NCBI Taxonomy" id="1550241"/>
    <lineage>
        <taxon>Archaea</taxon>
        <taxon>Thermoproteota</taxon>
        <taxon>Thermoprotei</taxon>
        <taxon>Thermofilales</taxon>
        <taxon>Thermofilaceae</taxon>
        <taxon>Infirmifilum</taxon>
    </lineage>
</organism>
<keyword evidence="6" id="KW-1185">Reference proteome</keyword>
<dbReference type="RefSeq" id="WP_052884056.1">
    <property type="nucleotide sequence ID" value="NZ_CP009961.1"/>
</dbReference>
<evidence type="ECO:0000256" key="2">
    <source>
        <dbReference type="ARBA" id="ARBA00022741"/>
    </source>
</evidence>
<dbReference type="InterPro" id="IPR003439">
    <property type="entry name" value="ABC_transporter-like_ATP-bd"/>
</dbReference>
<keyword evidence="3" id="KW-0067">ATP-binding</keyword>
<dbReference type="GO" id="GO:0005524">
    <property type="term" value="F:ATP binding"/>
    <property type="evidence" value="ECO:0007669"/>
    <property type="project" value="UniProtKB-KW"/>
</dbReference>
<accession>A0A0F7FHA8</accession>
<dbReference type="OrthoDB" id="87732at2157"/>
<dbReference type="InterPro" id="IPR003593">
    <property type="entry name" value="AAA+_ATPase"/>
</dbReference>
<keyword evidence="2" id="KW-0547">Nucleotide-binding</keyword>
<dbReference type="EMBL" id="CP009961">
    <property type="protein sequence ID" value="AKG38627.1"/>
    <property type="molecule type" value="Genomic_DNA"/>
</dbReference>
<keyword evidence="1" id="KW-0813">Transport</keyword>
<evidence type="ECO:0000259" key="4">
    <source>
        <dbReference type="PROSITE" id="PS50893"/>
    </source>
</evidence>
<dbReference type="Gene3D" id="3.40.50.300">
    <property type="entry name" value="P-loop containing nucleotide triphosphate hydrolases"/>
    <property type="match status" value="1"/>
</dbReference>
<dbReference type="KEGG" id="thf:MA03_04080"/>
<dbReference type="PROSITE" id="PS00211">
    <property type="entry name" value="ABC_TRANSPORTER_1"/>
    <property type="match status" value="1"/>
</dbReference>
<dbReference type="STRING" id="1550241.MA03_04080"/>
<reference evidence="5 6" key="1">
    <citation type="journal article" date="2015" name="Stand. Genomic Sci.">
        <title>Complete genome sequence of and proposal of Thermofilum uzonense sp. nov. a novel hyperthermophilic crenarchaeon and emended description of the genus Thermofilum.</title>
        <authorList>
            <person name="Toshchakov S.V."/>
            <person name="Korzhenkov A.A."/>
            <person name="Samarov N.I."/>
            <person name="Mazunin I.O."/>
            <person name="Mozhey O.I."/>
            <person name="Shmyr I.S."/>
            <person name="Derbikova K.S."/>
            <person name="Taranov E.A."/>
            <person name="Dominova I.N."/>
            <person name="Bonch-Osmolovskaya E.A."/>
            <person name="Patrushev M.V."/>
            <person name="Podosokorskaya O.A."/>
            <person name="Kublanov I.V."/>
        </authorList>
    </citation>
    <scope>NUCLEOTIDE SEQUENCE [LARGE SCALE GENOMIC DNA]</scope>
    <source>
        <strain evidence="5 6">1807-2</strain>
    </source>
</reference>
<dbReference type="PROSITE" id="PS50893">
    <property type="entry name" value="ABC_TRANSPORTER_2"/>
    <property type="match status" value="1"/>
</dbReference>
<evidence type="ECO:0000313" key="5">
    <source>
        <dbReference type="EMBL" id="AKG38627.1"/>
    </source>
</evidence>
<evidence type="ECO:0000256" key="3">
    <source>
        <dbReference type="ARBA" id="ARBA00022840"/>
    </source>
</evidence>
<dbReference type="InterPro" id="IPR025302">
    <property type="entry name" value="DrrA1/2-like_C"/>
</dbReference>
<name>A0A0F7FHA8_9CREN</name>
<protein>
    <submittedName>
        <fullName evidence="5">ABC transporter</fullName>
    </submittedName>
</protein>
<dbReference type="InterPro" id="IPR017871">
    <property type="entry name" value="ABC_transporter-like_CS"/>
</dbReference>
<dbReference type="PANTHER" id="PTHR42711:SF18">
    <property type="entry name" value="ABC TRANSPORTER, ATP-BINDING PROTEIN"/>
    <property type="match status" value="1"/>
</dbReference>
<dbReference type="Pfam" id="PF13732">
    <property type="entry name" value="DrrA1-3_C"/>
    <property type="match status" value="1"/>
</dbReference>
<dbReference type="Proteomes" id="UP000067434">
    <property type="component" value="Chromosome"/>
</dbReference>
<dbReference type="AlphaFoldDB" id="A0A0F7FHA8"/>
<dbReference type="GeneID" id="25401381"/>
<evidence type="ECO:0000313" key="6">
    <source>
        <dbReference type="Proteomes" id="UP000067434"/>
    </source>
</evidence>
<dbReference type="InterPro" id="IPR050763">
    <property type="entry name" value="ABC_transporter_ATP-binding"/>
</dbReference>
<dbReference type="SMART" id="SM00382">
    <property type="entry name" value="AAA"/>
    <property type="match status" value="1"/>
</dbReference>
<proteinExistence type="predicted"/>
<dbReference type="HOGENOM" id="CLU_000604_1_2_2"/>